<proteinExistence type="predicted"/>
<dbReference type="PANTHER" id="PTHR42336:SF1">
    <property type="entry name" value="ALKYL HYDROPEROXIDE REDUCTASE SUBUNIT C_ THIOL SPECIFIC ANTIOXIDANT DOMAIN-CONTAINING PROTEIN"/>
    <property type="match status" value="1"/>
</dbReference>
<reference evidence="2" key="1">
    <citation type="submission" date="2023-02" db="EMBL/GenBank/DDBJ databases">
        <authorList>
            <person name="Palmer J.M."/>
        </authorList>
    </citation>
    <scope>NUCLEOTIDE SEQUENCE</scope>
    <source>
        <strain evidence="2">FW57</strain>
    </source>
</reference>
<evidence type="ECO:0000313" key="3">
    <source>
        <dbReference type="Proteomes" id="UP001197093"/>
    </source>
</evidence>
<dbReference type="AlphaFoldDB" id="A0AAD4I489"/>
<dbReference type="EMBL" id="JAHCVI010000001">
    <property type="protein sequence ID" value="KAG7291933.1"/>
    <property type="molecule type" value="Genomic_DNA"/>
</dbReference>
<feature type="region of interest" description="Disordered" evidence="1">
    <location>
        <begin position="23"/>
        <end position="63"/>
    </location>
</feature>
<keyword evidence="3" id="KW-1185">Reference proteome</keyword>
<organism evidence="2 3">
    <name type="scientific">Staphylotrichum longicolle</name>
    <dbReference type="NCBI Taxonomy" id="669026"/>
    <lineage>
        <taxon>Eukaryota</taxon>
        <taxon>Fungi</taxon>
        <taxon>Dikarya</taxon>
        <taxon>Ascomycota</taxon>
        <taxon>Pezizomycotina</taxon>
        <taxon>Sordariomycetes</taxon>
        <taxon>Sordariomycetidae</taxon>
        <taxon>Sordariales</taxon>
        <taxon>Chaetomiaceae</taxon>
        <taxon>Staphylotrichum</taxon>
    </lineage>
</organism>
<protein>
    <submittedName>
        <fullName evidence="2">Uncharacterized protein</fullName>
    </submittedName>
</protein>
<gene>
    <name evidence="2" type="ORF">NEMBOFW57_001961</name>
</gene>
<comment type="caution">
    <text evidence="2">The sequence shown here is derived from an EMBL/GenBank/DDBJ whole genome shotgun (WGS) entry which is preliminary data.</text>
</comment>
<evidence type="ECO:0000313" key="2">
    <source>
        <dbReference type="EMBL" id="KAG7291933.1"/>
    </source>
</evidence>
<sequence>MFSNLATKVALKKVGLPSDTFDFSSWKTSSESKPSKKITKAQPAPSDGSNTNGNNNNNNNKAWPEWMSVKSLPLTVQPWLTPRPPPIPVADPPRVGDLAPIDRDRKLAVGGGKKVLVVFLRFAQKTFLHLRALATRYPTTLTCIAVSHSSAAATSRWVDILGGTRGGLVQIVIDEDRALYAAWGLGLGSVWYVLNPASQVAGFKEKGWLGERVAGSLPVAPRRGVVGGEVTAGGEGAENGPGTTMGNKWQQAARGRWMGGGRWCGGARRRGWMM</sequence>
<evidence type="ECO:0000256" key="1">
    <source>
        <dbReference type="SAM" id="MobiDB-lite"/>
    </source>
</evidence>
<name>A0AAD4I489_9PEZI</name>
<dbReference type="PANTHER" id="PTHR42336">
    <property type="entry name" value="THIOREDOXIN DOMAIN-CONTAINING PROTEIN-RELATED"/>
    <property type="match status" value="1"/>
</dbReference>
<accession>A0AAD4I489</accession>
<feature type="compositionally biased region" description="Low complexity" evidence="1">
    <location>
        <begin position="50"/>
        <end position="60"/>
    </location>
</feature>
<dbReference type="Proteomes" id="UP001197093">
    <property type="component" value="Unassembled WGS sequence"/>
</dbReference>